<accession>A0A2M4CFT7</accession>
<evidence type="ECO:0000313" key="1">
    <source>
        <dbReference type="EMBL" id="MBW64021.1"/>
    </source>
</evidence>
<name>A0A2M4CFT7_9DIPT</name>
<organism evidence="1">
    <name type="scientific">Anopheles marajoara</name>
    <dbReference type="NCBI Taxonomy" id="58244"/>
    <lineage>
        <taxon>Eukaryota</taxon>
        <taxon>Metazoa</taxon>
        <taxon>Ecdysozoa</taxon>
        <taxon>Arthropoda</taxon>
        <taxon>Hexapoda</taxon>
        <taxon>Insecta</taxon>
        <taxon>Pterygota</taxon>
        <taxon>Neoptera</taxon>
        <taxon>Endopterygota</taxon>
        <taxon>Diptera</taxon>
        <taxon>Nematocera</taxon>
        <taxon>Culicoidea</taxon>
        <taxon>Culicidae</taxon>
        <taxon>Anophelinae</taxon>
        <taxon>Anopheles</taxon>
    </lineage>
</organism>
<sequence length="67" mass="7622">MLYRSFHRPALAPLFFLPSSFSKHPSILSCVSVLVCMPVRSCWWSWCSTKSPPYFVLSSRKARKGVG</sequence>
<dbReference type="AlphaFoldDB" id="A0A2M4CFT7"/>
<proteinExistence type="predicted"/>
<reference evidence="1" key="1">
    <citation type="submission" date="2018-01" db="EMBL/GenBank/DDBJ databases">
        <title>An insight into the sialome of Amazonian anophelines.</title>
        <authorList>
            <person name="Ribeiro J.M."/>
            <person name="Scarpassa V."/>
            <person name="Calvo E."/>
        </authorList>
    </citation>
    <scope>NUCLEOTIDE SEQUENCE</scope>
    <source>
        <tissue evidence="1">Salivary glands</tissue>
    </source>
</reference>
<dbReference type="EMBL" id="GGFJ01014880">
    <property type="protein sequence ID" value="MBW64021.1"/>
    <property type="molecule type" value="Transcribed_RNA"/>
</dbReference>
<protein>
    <submittedName>
        <fullName evidence="1">Putative secreted protein</fullName>
    </submittedName>
</protein>